<comment type="caution">
    <text evidence="2">The sequence shown here is derived from an EMBL/GenBank/DDBJ whole genome shotgun (WGS) entry which is preliminary data.</text>
</comment>
<protein>
    <recommendedName>
        <fullName evidence="1">AB hydrolase-1 domain-containing protein</fullName>
    </recommendedName>
</protein>
<dbReference type="PANTHER" id="PTHR43194">
    <property type="entry name" value="HYDROLASE ALPHA/BETA FOLD FAMILY"/>
    <property type="match status" value="1"/>
</dbReference>
<dbReference type="STRING" id="1518501.CQ10_24025"/>
<dbReference type="Pfam" id="PF00561">
    <property type="entry name" value="Abhydrolase_1"/>
    <property type="match status" value="1"/>
</dbReference>
<gene>
    <name evidence="2" type="ORF">CP49_05245</name>
</gene>
<dbReference type="Gene3D" id="3.40.50.1820">
    <property type="entry name" value="alpha/beta hydrolase"/>
    <property type="match status" value="1"/>
</dbReference>
<feature type="domain" description="AB hydrolase-1" evidence="1">
    <location>
        <begin position="7"/>
        <end position="114"/>
    </location>
</feature>
<organism evidence="2 3">
    <name type="scientific">Bradyrhizobium valentinum</name>
    <dbReference type="NCBI Taxonomy" id="1518501"/>
    <lineage>
        <taxon>Bacteria</taxon>
        <taxon>Pseudomonadati</taxon>
        <taxon>Pseudomonadota</taxon>
        <taxon>Alphaproteobacteria</taxon>
        <taxon>Hyphomicrobiales</taxon>
        <taxon>Nitrobacteraceae</taxon>
        <taxon>Bradyrhizobium</taxon>
    </lineage>
</organism>
<dbReference type="PRINTS" id="PR00111">
    <property type="entry name" value="ABHYDROLASE"/>
</dbReference>
<reference evidence="2 3" key="1">
    <citation type="submission" date="2014-03" db="EMBL/GenBank/DDBJ databases">
        <title>Bradyrhizobium valentinum sp. nov., isolated from effective nodules of Lupinus mariae-josephae, a lupine endemic of basic-lime soils in Eastern Spain.</title>
        <authorList>
            <person name="Duran D."/>
            <person name="Rey L."/>
            <person name="Navarro A."/>
            <person name="Busquets A."/>
            <person name="Imperial J."/>
            <person name="Ruiz-Argueso T."/>
        </authorList>
    </citation>
    <scope>NUCLEOTIDE SEQUENCE [LARGE SCALE GENOMIC DNA]</scope>
    <source>
        <strain evidence="2 3">LmjM3</strain>
    </source>
</reference>
<dbReference type="Proteomes" id="UP000051913">
    <property type="component" value="Unassembled WGS sequence"/>
</dbReference>
<dbReference type="InterPro" id="IPR050228">
    <property type="entry name" value="Carboxylesterase_BioH"/>
</dbReference>
<proteinExistence type="predicted"/>
<name>A0A0R3L2H0_9BRAD</name>
<sequence>MDTSRLPILFVHPINLRGSAWAEIVPAFADRFAIVPDMRGFGDSPPAEQYDIARWAKDCIDAVDRAGVDRFHAIGGSLGGAISVYLAAAEPKRVISVVAVGSQLYSRDPDNAAVLSTLEHHTVTEMFELVLPKYALAPNASAEVVAKAMALRNPNSKDDIRRVWRAACAADIRALVASVSCPVTIVTGEFDLTCPPAAGAEMAAMLHAPHVLLPGIGHLPMLEDPPALIAAIKAHLKRVES</sequence>
<evidence type="ECO:0000259" key="1">
    <source>
        <dbReference type="Pfam" id="PF00561"/>
    </source>
</evidence>
<dbReference type="PANTHER" id="PTHR43194:SF5">
    <property type="entry name" value="PIMELOYL-[ACYL-CARRIER PROTEIN] METHYL ESTER ESTERASE"/>
    <property type="match status" value="1"/>
</dbReference>
<accession>A0A0R3L2H0</accession>
<keyword evidence="3" id="KW-1185">Reference proteome</keyword>
<dbReference type="AlphaFoldDB" id="A0A0R3L2H0"/>
<evidence type="ECO:0000313" key="2">
    <source>
        <dbReference type="EMBL" id="KRR02172.1"/>
    </source>
</evidence>
<evidence type="ECO:0000313" key="3">
    <source>
        <dbReference type="Proteomes" id="UP000051913"/>
    </source>
</evidence>
<dbReference type="InterPro" id="IPR000073">
    <property type="entry name" value="AB_hydrolase_1"/>
</dbReference>
<dbReference type="EMBL" id="LLXX01000153">
    <property type="protein sequence ID" value="KRR02172.1"/>
    <property type="molecule type" value="Genomic_DNA"/>
</dbReference>
<dbReference type="SUPFAM" id="SSF53474">
    <property type="entry name" value="alpha/beta-Hydrolases"/>
    <property type="match status" value="1"/>
</dbReference>
<dbReference type="InterPro" id="IPR029058">
    <property type="entry name" value="AB_hydrolase_fold"/>
</dbReference>